<keyword evidence="2" id="KW-1185">Reference proteome</keyword>
<reference evidence="2" key="1">
    <citation type="journal article" date="2019" name="Int. J. Syst. Evol. Microbiol.">
        <title>The Global Catalogue of Microorganisms (GCM) 10K type strain sequencing project: providing services to taxonomists for standard genome sequencing and annotation.</title>
        <authorList>
            <consortium name="The Broad Institute Genomics Platform"/>
            <consortium name="The Broad Institute Genome Sequencing Center for Infectious Disease"/>
            <person name="Wu L."/>
            <person name="Ma J."/>
        </authorList>
    </citation>
    <scope>NUCLEOTIDE SEQUENCE [LARGE SCALE GENOMIC DNA]</scope>
    <source>
        <strain evidence="2">KCTC 42911</strain>
    </source>
</reference>
<dbReference type="EMBL" id="JBHRXI010000025">
    <property type="protein sequence ID" value="MFC3615927.1"/>
    <property type="molecule type" value="Genomic_DNA"/>
</dbReference>
<organism evidence="1 2">
    <name type="scientific">Lutimaribacter marinistellae</name>
    <dbReference type="NCBI Taxonomy" id="1820329"/>
    <lineage>
        <taxon>Bacteria</taxon>
        <taxon>Pseudomonadati</taxon>
        <taxon>Pseudomonadota</taxon>
        <taxon>Alphaproteobacteria</taxon>
        <taxon>Rhodobacterales</taxon>
        <taxon>Roseobacteraceae</taxon>
        <taxon>Lutimaribacter</taxon>
    </lineage>
</organism>
<sequence>MILQERIPFDLSPRKLPGIQPTTMEDWLHRDEAFDGQMARRDALISERYDQVIAMHESARPAALELLDLVLATAYGVQGDSVLRPDGVAVAINRSDPMASLGRLVQEDLCVLQKQGDEHVLTAASLCFPASWLLSEKLMRPLIGIHKPVESYDDNIARRVQRLFDGIQVGRPLWRFNALWYEDPELHQPRSESARRKKPAATPPFLRSERQCLLRLPETKAVVFSIHTYVVPRKAVGPEMQNPA</sequence>
<dbReference type="RefSeq" id="WP_386737206.1">
    <property type="nucleotide sequence ID" value="NZ_JBHRXI010000025.1"/>
</dbReference>
<dbReference type="InterPro" id="IPR021848">
    <property type="entry name" value="HODM_asu-like"/>
</dbReference>
<accession>A0ABV7TJX3</accession>
<dbReference type="Pfam" id="PF11927">
    <property type="entry name" value="HODM_asu-like"/>
    <property type="match status" value="1"/>
</dbReference>
<protein>
    <submittedName>
        <fullName evidence="1">DUF3445 domain-containing protein</fullName>
    </submittedName>
</protein>
<proteinExistence type="predicted"/>
<evidence type="ECO:0000313" key="2">
    <source>
        <dbReference type="Proteomes" id="UP001595629"/>
    </source>
</evidence>
<name>A0ABV7TJX3_9RHOB</name>
<comment type="caution">
    <text evidence="1">The sequence shown here is derived from an EMBL/GenBank/DDBJ whole genome shotgun (WGS) entry which is preliminary data.</text>
</comment>
<evidence type="ECO:0000313" key="1">
    <source>
        <dbReference type="EMBL" id="MFC3615927.1"/>
    </source>
</evidence>
<gene>
    <name evidence="1" type="ORF">ACFORG_19415</name>
</gene>
<dbReference type="Proteomes" id="UP001595629">
    <property type="component" value="Unassembled WGS sequence"/>
</dbReference>